<dbReference type="Proteomes" id="UP000253153">
    <property type="component" value="Unassembled WGS sequence"/>
</dbReference>
<organism evidence="4 5">
    <name type="scientific">Fusarium coffeatum</name>
    <dbReference type="NCBI Taxonomy" id="231269"/>
    <lineage>
        <taxon>Eukaryota</taxon>
        <taxon>Fungi</taxon>
        <taxon>Dikarya</taxon>
        <taxon>Ascomycota</taxon>
        <taxon>Pezizomycotina</taxon>
        <taxon>Sordariomycetes</taxon>
        <taxon>Hypocreomycetidae</taxon>
        <taxon>Hypocreales</taxon>
        <taxon>Nectriaceae</taxon>
        <taxon>Fusarium</taxon>
        <taxon>Fusarium incarnatum-equiseti species complex</taxon>
    </lineage>
</organism>
<dbReference type="OrthoDB" id="20872at2759"/>
<dbReference type="GO" id="GO:0003824">
    <property type="term" value="F:catalytic activity"/>
    <property type="evidence" value="ECO:0007669"/>
    <property type="project" value="InterPro"/>
</dbReference>
<dbReference type="InterPro" id="IPR000845">
    <property type="entry name" value="Nucleoside_phosphorylase_d"/>
</dbReference>
<keyword evidence="1" id="KW-0677">Repeat</keyword>
<evidence type="ECO:0000313" key="5">
    <source>
        <dbReference type="Proteomes" id="UP000253153"/>
    </source>
</evidence>
<dbReference type="Gene3D" id="3.40.50.1580">
    <property type="entry name" value="Nucleoside phosphorylase domain"/>
    <property type="match status" value="1"/>
</dbReference>
<reference evidence="4 5" key="1">
    <citation type="submission" date="2018-06" db="EMBL/GenBank/DDBJ databases">
        <title>Fusarium incarnatum-equiseti species complex species 28.</title>
        <authorList>
            <person name="Gardiner D.M."/>
        </authorList>
    </citation>
    <scope>NUCLEOTIDE SEQUENCE [LARGE SCALE GENOMIC DNA]</scope>
    <source>
        <strain evidence="4 5">FIESC_28</strain>
    </source>
</reference>
<dbReference type="InterPro" id="IPR011044">
    <property type="entry name" value="Quino_amine_DH_bsu"/>
</dbReference>
<dbReference type="RefSeq" id="XP_031014098.1">
    <property type="nucleotide sequence ID" value="XM_031161839.1"/>
</dbReference>
<keyword evidence="5" id="KW-1185">Reference proteome</keyword>
<dbReference type="Gene3D" id="3.40.50.300">
    <property type="entry name" value="P-loop containing nucleotide triphosphate hydrolases"/>
    <property type="match status" value="1"/>
</dbReference>
<dbReference type="Gene3D" id="2.130.10.10">
    <property type="entry name" value="YVTN repeat-like/Quinoprotein amine dehydrogenase"/>
    <property type="match status" value="1"/>
</dbReference>
<protein>
    <recommendedName>
        <fullName evidence="3">NACHT domain-containing protein</fullName>
    </recommendedName>
</protein>
<evidence type="ECO:0000259" key="3">
    <source>
        <dbReference type="PROSITE" id="PS50837"/>
    </source>
</evidence>
<dbReference type="GO" id="GO:0009116">
    <property type="term" value="P:nucleoside metabolic process"/>
    <property type="evidence" value="ECO:0007669"/>
    <property type="project" value="InterPro"/>
</dbReference>
<proteinExistence type="predicted"/>
<accession>A0A366RBE3</accession>
<dbReference type="Pfam" id="PF24883">
    <property type="entry name" value="NPHP3_N"/>
    <property type="match status" value="1"/>
</dbReference>
<dbReference type="EMBL" id="QKXC01000167">
    <property type="protein sequence ID" value="RBR14463.1"/>
    <property type="molecule type" value="Genomic_DNA"/>
</dbReference>
<gene>
    <name evidence="4" type="ORF">FIESC28_07699</name>
</gene>
<dbReference type="AlphaFoldDB" id="A0A366RBE3"/>
<dbReference type="InterPro" id="IPR015943">
    <property type="entry name" value="WD40/YVTN_repeat-like_dom_sf"/>
</dbReference>
<dbReference type="GeneID" id="41997135"/>
<dbReference type="SUPFAM" id="SSF53167">
    <property type="entry name" value="Purine and uridine phosphorylases"/>
    <property type="match status" value="1"/>
</dbReference>
<dbReference type="SUPFAM" id="SSF52540">
    <property type="entry name" value="P-loop containing nucleoside triphosphate hydrolases"/>
    <property type="match status" value="1"/>
</dbReference>
<dbReference type="PANTHER" id="PTHR46082">
    <property type="entry name" value="ATP/GTP-BINDING PROTEIN-RELATED"/>
    <property type="match status" value="1"/>
</dbReference>
<dbReference type="SUPFAM" id="SSF50969">
    <property type="entry name" value="YVTN repeat-like/Quinoprotein amine dehydrogenase"/>
    <property type="match status" value="1"/>
</dbReference>
<dbReference type="InterPro" id="IPR053137">
    <property type="entry name" value="NLR-like"/>
</dbReference>
<feature type="domain" description="NACHT" evidence="3">
    <location>
        <begin position="394"/>
        <end position="537"/>
    </location>
</feature>
<evidence type="ECO:0000256" key="2">
    <source>
        <dbReference type="SAM" id="MobiDB-lite"/>
    </source>
</evidence>
<name>A0A366RBE3_9HYPO</name>
<dbReference type="InterPro" id="IPR027417">
    <property type="entry name" value="P-loop_NTPase"/>
</dbReference>
<dbReference type="InterPro" id="IPR035994">
    <property type="entry name" value="Nucleoside_phosphorylase_sf"/>
</dbReference>
<feature type="region of interest" description="Disordered" evidence="2">
    <location>
        <begin position="1"/>
        <end position="27"/>
    </location>
</feature>
<dbReference type="InterPro" id="IPR007111">
    <property type="entry name" value="NACHT_NTPase"/>
</dbReference>
<dbReference type="Pfam" id="PF01048">
    <property type="entry name" value="PNP_UDP_1"/>
    <property type="match status" value="1"/>
</dbReference>
<sequence>MSGKRYYSEDQAAASSSRPQKKFHHDSRNTLSHDCYTVAWICALPLEMSAARAMLDDVHEALPQDVNDSNCYALGTVGKHSVTIACLPDGHYGTNNAAIVFTNMRRTFRNIQLGLMVGIGGGAPSKADLRLGDIVVGSAVIQHDMGKAMSDGLLNRTSIPRPVPSSVSTVISSLRSKHSSTSSRVPSILRERSEALNGFERPVSTDRLFVATYQHESSTPDCTRCDESKLVQRTHRISNDPVIHYGAIASGNQVIKDSSIRDKLAEELDIICFEMEAAGMMDICPCLPVRGICDYSDSHKAKEWQKYAAATAAAYAREFLEELAVCKVVLEHQQELQIYLDEKDKECLRDLRITNPEDDKEMIIKAKGGLLVESYWWVMENEDYQQWAKDNESRLLWVKGDPGKGKTMLLCGIINELESSPAPDTVFYFFCQASEPRLRSASAVLRGLIWFLARRRPNLIAYIRKEYDDSGKDVFKDHNAWQALSNIMALILDDETTSDCIFVVDALDECLEDRERLIELVTRFYSTSKAKWIVSSRNWPEIEAQLDGVMTNRVHLELNHSSIAEAVQRFIIRRVEDLAKRKRYTESTRDAVLQHLLENADDTFLWVSVVCEELAKYSVLPHHTSKVLQSFPPGLDKLYQRMINQILHSRDEETCKAILSVVTAAFEPLSLAELASSDDRLTCFQSDLQTLSSIVTCCGSFLTLRNNIVYTVHQSVRDYLISSSDIFPSSISAQHYSIFQSTLQSIQENLHRNIYNAPDDTLYIHEISKPSSTVLDSIRYGCIYWVEHLSKSPAHAIRSPSTCLLVETFLKTRYLYWLEAMSLLRCVSTAIRAIGQLGSDLPETKSPEWKDLAEDALRFALNHRAICDTAPLQLYDSGLIFSPEQSQVRQNFISEISSNISIFPSSFQQWDVCLFKVQNIADPYCGLKASPDGRRLAMAQSDGIIIVLDSFTGEIVRKINCPQEIISILGFDVEGKRLATVICDGQGDHHVTIWNTHSGDFIQTFESDTGVVFLSQNRVYLALAERGGSVRVCDPWNGSVKYTIDPRHGKGKIKWIDFGLTKFEEPCVFSIVSTECQAEFVVQNPQTGQVPESEGYQ</sequence>
<comment type="caution">
    <text evidence="4">The sequence shown here is derived from an EMBL/GenBank/DDBJ whole genome shotgun (WGS) entry which is preliminary data.</text>
</comment>
<dbReference type="PROSITE" id="PS50837">
    <property type="entry name" value="NACHT"/>
    <property type="match status" value="1"/>
</dbReference>
<dbReference type="PANTHER" id="PTHR46082:SF11">
    <property type="entry name" value="AAA+ ATPASE DOMAIN-CONTAINING PROTEIN-RELATED"/>
    <property type="match status" value="1"/>
</dbReference>
<evidence type="ECO:0000313" key="4">
    <source>
        <dbReference type="EMBL" id="RBR14463.1"/>
    </source>
</evidence>
<evidence type="ECO:0000256" key="1">
    <source>
        <dbReference type="ARBA" id="ARBA00022737"/>
    </source>
</evidence>
<dbReference type="InterPro" id="IPR056884">
    <property type="entry name" value="NPHP3-like_N"/>
</dbReference>